<evidence type="ECO:0000313" key="2">
    <source>
        <dbReference type="Proteomes" id="UP000055136"/>
    </source>
</evidence>
<organism evidence="1 2">
    <name type="scientific">Candidatus Tenderia electrophaga</name>
    <dbReference type="NCBI Taxonomy" id="1748243"/>
    <lineage>
        <taxon>Bacteria</taxon>
        <taxon>Pseudomonadati</taxon>
        <taxon>Pseudomonadota</taxon>
        <taxon>Gammaproteobacteria</taxon>
        <taxon>Candidatus Tenderiales</taxon>
        <taxon>Candidatus Tenderiaceae</taxon>
        <taxon>Candidatus Tenderia</taxon>
    </lineage>
</organism>
<gene>
    <name evidence="1" type="ORF">Tel_16185</name>
</gene>
<dbReference type="InterPro" id="IPR019904">
    <property type="entry name" value="Peroxiredoxin_OsmC"/>
</dbReference>
<dbReference type="PANTHER" id="PTHR42830:SF1">
    <property type="entry name" value="OSMOTICALLY INDUCIBLE FAMILY PROTEIN"/>
    <property type="match status" value="1"/>
</dbReference>
<accession>A0A0S2THE2</accession>
<dbReference type="GO" id="GO:0006979">
    <property type="term" value="P:response to oxidative stress"/>
    <property type="evidence" value="ECO:0007669"/>
    <property type="project" value="InterPro"/>
</dbReference>
<evidence type="ECO:0008006" key="3">
    <source>
        <dbReference type="Google" id="ProtNLM"/>
    </source>
</evidence>
<sequence length="141" mass="15289">MSTRTAQAHWKGGLKSGQGTMQVESGAFETRYSAASRFESESGSNPEELIGAAHAGCFSMALALMLEQAHYTPERIDTRARVQLDQQEDGYAITRIELDTQAQVPKLEAAEFEKLAQSAKTNCPVSKALKGVEITLQAALK</sequence>
<reference evidence="1" key="1">
    <citation type="submission" date="2015-10" db="EMBL/GenBank/DDBJ databases">
        <title>Description of Candidatus Tenderia electrophaga gen. nov, sp. nov., an Uncultivated Electroautotroph from a Biocathode Enrichment.</title>
        <authorList>
            <person name="Eddie B.J."/>
            <person name="Malanoski A.P."/>
            <person name="Wang Z."/>
            <person name="Hall R.J."/>
            <person name="Oh S.D."/>
            <person name="Heiner C."/>
            <person name="Lin B."/>
            <person name="Strycharz-Glaven S.M."/>
        </authorList>
    </citation>
    <scope>NUCLEOTIDE SEQUENCE [LARGE SCALE GENOMIC DNA]</scope>
    <source>
        <strain evidence="1">NRL1</strain>
    </source>
</reference>
<dbReference type="InterPro" id="IPR036102">
    <property type="entry name" value="OsmC/Ohrsf"/>
</dbReference>
<dbReference type="STRING" id="1748243.Tel_16185"/>
<dbReference type="InterPro" id="IPR015946">
    <property type="entry name" value="KH_dom-like_a/b"/>
</dbReference>
<protein>
    <recommendedName>
        <fullName evidence="3">Peroxiredoxin</fullName>
    </recommendedName>
</protein>
<dbReference type="NCBIfam" id="TIGR03562">
    <property type="entry name" value="osmo_induc_OsmC"/>
    <property type="match status" value="1"/>
</dbReference>
<dbReference type="KEGG" id="tee:Tel_16185"/>
<dbReference type="InterPro" id="IPR052707">
    <property type="entry name" value="OsmC_Ohr_Peroxiredoxin"/>
</dbReference>
<dbReference type="SUPFAM" id="SSF82784">
    <property type="entry name" value="OsmC-like"/>
    <property type="match status" value="1"/>
</dbReference>
<dbReference type="Gene3D" id="3.30.300.20">
    <property type="match status" value="1"/>
</dbReference>
<dbReference type="PANTHER" id="PTHR42830">
    <property type="entry name" value="OSMOTICALLY INDUCIBLE FAMILY PROTEIN"/>
    <property type="match status" value="1"/>
</dbReference>
<dbReference type="GO" id="GO:0004601">
    <property type="term" value="F:peroxidase activity"/>
    <property type="evidence" value="ECO:0007669"/>
    <property type="project" value="InterPro"/>
</dbReference>
<dbReference type="Pfam" id="PF02566">
    <property type="entry name" value="OsmC"/>
    <property type="match status" value="1"/>
</dbReference>
<dbReference type="Proteomes" id="UP000055136">
    <property type="component" value="Chromosome"/>
</dbReference>
<evidence type="ECO:0000313" key="1">
    <source>
        <dbReference type="EMBL" id="ALP54565.1"/>
    </source>
</evidence>
<keyword evidence="2" id="KW-1185">Reference proteome</keyword>
<dbReference type="EMBL" id="CP013099">
    <property type="protein sequence ID" value="ALP54565.1"/>
    <property type="molecule type" value="Genomic_DNA"/>
</dbReference>
<proteinExistence type="predicted"/>
<dbReference type="AlphaFoldDB" id="A0A0S2THE2"/>
<dbReference type="InterPro" id="IPR003718">
    <property type="entry name" value="OsmC/Ohr_fam"/>
</dbReference>
<name>A0A0S2THE2_9GAMM</name>